<dbReference type="AlphaFoldDB" id="A0A4C1Y5K3"/>
<organism evidence="1 2">
    <name type="scientific">Eumeta variegata</name>
    <name type="common">Bagworm moth</name>
    <name type="synonym">Eumeta japonica</name>
    <dbReference type="NCBI Taxonomy" id="151549"/>
    <lineage>
        <taxon>Eukaryota</taxon>
        <taxon>Metazoa</taxon>
        <taxon>Ecdysozoa</taxon>
        <taxon>Arthropoda</taxon>
        <taxon>Hexapoda</taxon>
        <taxon>Insecta</taxon>
        <taxon>Pterygota</taxon>
        <taxon>Neoptera</taxon>
        <taxon>Endopterygota</taxon>
        <taxon>Lepidoptera</taxon>
        <taxon>Glossata</taxon>
        <taxon>Ditrysia</taxon>
        <taxon>Tineoidea</taxon>
        <taxon>Psychidae</taxon>
        <taxon>Oiketicinae</taxon>
        <taxon>Eumeta</taxon>
    </lineage>
</organism>
<keyword evidence="2" id="KW-1185">Reference proteome</keyword>
<dbReference type="Proteomes" id="UP000299102">
    <property type="component" value="Unassembled WGS sequence"/>
</dbReference>
<accession>A0A4C1Y5K3</accession>
<name>A0A4C1Y5K3_EUMVA</name>
<evidence type="ECO:0000313" key="1">
    <source>
        <dbReference type="EMBL" id="GBP71501.1"/>
    </source>
</evidence>
<protein>
    <submittedName>
        <fullName evidence="1">Uncharacterized protein</fullName>
    </submittedName>
</protein>
<comment type="caution">
    <text evidence="1">The sequence shown here is derived from an EMBL/GenBank/DDBJ whole genome shotgun (WGS) entry which is preliminary data.</text>
</comment>
<proteinExistence type="predicted"/>
<reference evidence="1 2" key="1">
    <citation type="journal article" date="2019" name="Commun. Biol.">
        <title>The bagworm genome reveals a unique fibroin gene that provides high tensile strength.</title>
        <authorList>
            <person name="Kono N."/>
            <person name="Nakamura H."/>
            <person name="Ohtoshi R."/>
            <person name="Tomita M."/>
            <person name="Numata K."/>
            <person name="Arakawa K."/>
        </authorList>
    </citation>
    <scope>NUCLEOTIDE SEQUENCE [LARGE SCALE GENOMIC DNA]</scope>
</reference>
<dbReference type="EMBL" id="BGZK01001111">
    <property type="protein sequence ID" value="GBP71501.1"/>
    <property type="molecule type" value="Genomic_DNA"/>
</dbReference>
<sequence length="112" mass="12967">MREKRRFVNLGRRNNTSEHKVSIEVQSFTSDMPTRMLCTIVNCRLERPITWAEFRPIKSKQPGSALKICPQPEAVPTIGTAMLFSDIDPELYRNEHLAPPPPPRVFYTLLRM</sequence>
<evidence type="ECO:0000313" key="2">
    <source>
        <dbReference type="Proteomes" id="UP000299102"/>
    </source>
</evidence>
<gene>
    <name evidence="1" type="ORF">EVAR_57066_1</name>
</gene>